<name>A0A538U0L6_UNCEI</name>
<keyword evidence="1" id="KW-0812">Transmembrane</keyword>
<reference evidence="2 3" key="1">
    <citation type="journal article" date="2019" name="Nat. Microbiol.">
        <title>Mediterranean grassland soil C-N compound turnover is dependent on rainfall and depth, and is mediated by genomically divergent microorganisms.</title>
        <authorList>
            <person name="Diamond S."/>
            <person name="Andeer P.F."/>
            <person name="Li Z."/>
            <person name="Crits-Christoph A."/>
            <person name="Burstein D."/>
            <person name="Anantharaman K."/>
            <person name="Lane K.R."/>
            <person name="Thomas B.C."/>
            <person name="Pan C."/>
            <person name="Northen T.R."/>
            <person name="Banfield J.F."/>
        </authorList>
    </citation>
    <scope>NUCLEOTIDE SEQUENCE [LARGE SCALE GENOMIC DNA]</scope>
    <source>
        <strain evidence="2">WS_10</strain>
    </source>
</reference>
<protein>
    <submittedName>
        <fullName evidence="2">Uncharacterized protein</fullName>
    </submittedName>
</protein>
<dbReference type="EMBL" id="VBPA01000299">
    <property type="protein sequence ID" value="TMQ69437.1"/>
    <property type="molecule type" value="Genomic_DNA"/>
</dbReference>
<feature type="non-terminal residue" evidence="2">
    <location>
        <position position="144"/>
    </location>
</feature>
<evidence type="ECO:0000256" key="1">
    <source>
        <dbReference type="SAM" id="Phobius"/>
    </source>
</evidence>
<comment type="caution">
    <text evidence="2">The sequence shown here is derived from an EMBL/GenBank/DDBJ whole genome shotgun (WGS) entry which is preliminary data.</text>
</comment>
<dbReference type="Proteomes" id="UP000319836">
    <property type="component" value="Unassembled WGS sequence"/>
</dbReference>
<sequence length="144" mass="15431">MRIGERVRVWLHPIAEPDARVVGTLACMAGLALVWLPHLWSGALGLELVAGAFWIWARAAQDRAEQLPRWTWLRRPALAMWLAAAAQAAQAEAVSHGNLPAALATLLVWAQALGVAWAGLELLAALPLARPFSDRSGPLLAVGP</sequence>
<keyword evidence="1" id="KW-0472">Membrane</keyword>
<evidence type="ECO:0000313" key="3">
    <source>
        <dbReference type="Proteomes" id="UP000319836"/>
    </source>
</evidence>
<feature type="transmembrane region" description="Helical" evidence="1">
    <location>
        <begin position="21"/>
        <end position="37"/>
    </location>
</feature>
<keyword evidence="1" id="KW-1133">Transmembrane helix</keyword>
<evidence type="ECO:0000313" key="2">
    <source>
        <dbReference type="EMBL" id="TMQ69437.1"/>
    </source>
</evidence>
<accession>A0A538U0L6</accession>
<proteinExistence type="predicted"/>
<dbReference type="AlphaFoldDB" id="A0A538U0L6"/>
<gene>
    <name evidence="2" type="ORF">E6K80_11665</name>
</gene>
<organism evidence="2 3">
    <name type="scientific">Eiseniibacteriota bacterium</name>
    <dbReference type="NCBI Taxonomy" id="2212470"/>
    <lineage>
        <taxon>Bacteria</taxon>
        <taxon>Candidatus Eiseniibacteriota</taxon>
    </lineage>
</organism>